<protein>
    <submittedName>
        <fullName evidence="1">Uncharacterized protein</fullName>
    </submittedName>
</protein>
<organism evidence="1 2">
    <name type="scientific">Gigaspora margarita</name>
    <dbReference type="NCBI Taxonomy" id="4874"/>
    <lineage>
        <taxon>Eukaryota</taxon>
        <taxon>Fungi</taxon>
        <taxon>Fungi incertae sedis</taxon>
        <taxon>Mucoromycota</taxon>
        <taxon>Glomeromycotina</taxon>
        <taxon>Glomeromycetes</taxon>
        <taxon>Diversisporales</taxon>
        <taxon>Gigasporaceae</taxon>
        <taxon>Gigaspora</taxon>
    </lineage>
</organism>
<keyword evidence="2" id="KW-1185">Reference proteome</keyword>
<dbReference type="Proteomes" id="UP000439903">
    <property type="component" value="Unassembled WGS sequence"/>
</dbReference>
<dbReference type="EMBL" id="WTPW01002736">
    <property type="protein sequence ID" value="KAF0368597.1"/>
    <property type="molecule type" value="Genomic_DNA"/>
</dbReference>
<proteinExistence type="predicted"/>
<reference evidence="1 2" key="1">
    <citation type="journal article" date="2019" name="Environ. Microbiol.">
        <title>At the nexus of three kingdoms: the genome of the mycorrhizal fungus Gigaspora margarita provides insights into plant, endobacterial and fungal interactions.</title>
        <authorList>
            <person name="Venice F."/>
            <person name="Ghignone S."/>
            <person name="Salvioli di Fossalunga A."/>
            <person name="Amselem J."/>
            <person name="Novero M."/>
            <person name="Xianan X."/>
            <person name="Sedzielewska Toro K."/>
            <person name="Morin E."/>
            <person name="Lipzen A."/>
            <person name="Grigoriev I.V."/>
            <person name="Henrissat B."/>
            <person name="Martin F.M."/>
            <person name="Bonfante P."/>
        </authorList>
    </citation>
    <scope>NUCLEOTIDE SEQUENCE [LARGE SCALE GENOMIC DNA]</scope>
    <source>
        <strain evidence="1 2">BEG34</strain>
    </source>
</reference>
<gene>
    <name evidence="1" type="ORF">F8M41_013472</name>
</gene>
<accession>A0A8H3WX03</accession>
<comment type="caution">
    <text evidence="1">The sequence shown here is derived from an EMBL/GenBank/DDBJ whole genome shotgun (WGS) entry which is preliminary data.</text>
</comment>
<name>A0A8H3WX03_GIGMA</name>
<dbReference type="OrthoDB" id="2386348at2759"/>
<evidence type="ECO:0000313" key="1">
    <source>
        <dbReference type="EMBL" id="KAF0368597.1"/>
    </source>
</evidence>
<evidence type="ECO:0000313" key="2">
    <source>
        <dbReference type="Proteomes" id="UP000439903"/>
    </source>
</evidence>
<sequence length="101" mass="11503">MVTRLVNHQHHLRSASDHNHAAQASRAEVVKTITRIKEHAQLASETVTQVLQAAITNSPQYVYQYLPSPDAIRQTIQRIRHLDLPMEPSSLEYLVISTHIM</sequence>
<dbReference type="AlphaFoldDB" id="A0A8H3WX03"/>